<keyword evidence="4 9" id="KW-0349">Heme</keyword>
<evidence type="ECO:0000256" key="6">
    <source>
        <dbReference type="ARBA" id="ARBA00023002"/>
    </source>
</evidence>
<dbReference type="GO" id="GO:0020037">
    <property type="term" value="F:heme binding"/>
    <property type="evidence" value="ECO:0007669"/>
    <property type="project" value="InterPro"/>
</dbReference>
<dbReference type="Gene3D" id="1.10.630.10">
    <property type="entry name" value="Cytochrome P450"/>
    <property type="match status" value="1"/>
</dbReference>
<keyword evidence="11" id="KW-0472">Membrane</keyword>
<evidence type="ECO:0000256" key="4">
    <source>
        <dbReference type="ARBA" id="ARBA00022617"/>
    </source>
</evidence>
<dbReference type="PANTHER" id="PTHR46300">
    <property type="entry name" value="P450, PUTATIVE (EUROFUNG)-RELATED-RELATED"/>
    <property type="match status" value="1"/>
</dbReference>
<accession>A0A067SEB3</accession>
<feature type="transmembrane region" description="Helical" evidence="11">
    <location>
        <begin position="6"/>
        <end position="25"/>
    </location>
</feature>
<dbReference type="CDD" id="cd11065">
    <property type="entry name" value="CYP64-like"/>
    <property type="match status" value="1"/>
</dbReference>
<dbReference type="InterPro" id="IPR017972">
    <property type="entry name" value="Cyt_P450_CS"/>
</dbReference>
<dbReference type="InterPro" id="IPR050364">
    <property type="entry name" value="Cytochrome_P450_fung"/>
</dbReference>
<dbReference type="PROSITE" id="PS00086">
    <property type="entry name" value="CYTOCHROME_P450"/>
    <property type="match status" value="1"/>
</dbReference>
<evidence type="ECO:0000256" key="10">
    <source>
        <dbReference type="RuleBase" id="RU000461"/>
    </source>
</evidence>
<dbReference type="EMBL" id="KL142403">
    <property type="protein sequence ID" value="KDR69246.1"/>
    <property type="molecule type" value="Genomic_DNA"/>
</dbReference>
<keyword evidence="11" id="KW-0812">Transmembrane</keyword>
<evidence type="ECO:0000256" key="1">
    <source>
        <dbReference type="ARBA" id="ARBA00001971"/>
    </source>
</evidence>
<dbReference type="OrthoDB" id="2789670at2759"/>
<evidence type="ECO:0008006" key="14">
    <source>
        <dbReference type="Google" id="ProtNLM"/>
    </source>
</evidence>
<dbReference type="PANTHER" id="PTHR46300:SF7">
    <property type="entry name" value="P450, PUTATIVE (EUROFUNG)-RELATED"/>
    <property type="match status" value="1"/>
</dbReference>
<dbReference type="Pfam" id="PF00067">
    <property type="entry name" value="p450"/>
    <property type="match status" value="1"/>
</dbReference>
<feature type="binding site" description="axial binding residue" evidence="9">
    <location>
        <position position="443"/>
    </location>
    <ligand>
        <name>heme</name>
        <dbReference type="ChEBI" id="CHEBI:30413"/>
    </ligand>
    <ligandPart>
        <name>Fe</name>
        <dbReference type="ChEBI" id="CHEBI:18248"/>
    </ligandPart>
</feature>
<dbReference type="InterPro" id="IPR002401">
    <property type="entry name" value="Cyt_P450_E_grp-I"/>
</dbReference>
<reference evidence="13" key="1">
    <citation type="journal article" date="2014" name="Proc. Natl. Acad. Sci. U.S.A.">
        <title>Extensive sampling of basidiomycete genomes demonstrates inadequacy of the white-rot/brown-rot paradigm for wood decay fungi.</title>
        <authorList>
            <person name="Riley R."/>
            <person name="Salamov A.A."/>
            <person name="Brown D.W."/>
            <person name="Nagy L.G."/>
            <person name="Floudas D."/>
            <person name="Held B.W."/>
            <person name="Levasseur A."/>
            <person name="Lombard V."/>
            <person name="Morin E."/>
            <person name="Otillar R."/>
            <person name="Lindquist E.A."/>
            <person name="Sun H."/>
            <person name="LaButti K.M."/>
            <person name="Schmutz J."/>
            <person name="Jabbour D."/>
            <person name="Luo H."/>
            <person name="Baker S.E."/>
            <person name="Pisabarro A.G."/>
            <person name="Walton J.D."/>
            <person name="Blanchette R.A."/>
            <person name="Henrissat B."/>
            <person name="Martin F."/>
            <person name="Cullen D."/>
            <person name="Hibbett D.S."/>
            <person name="Grigoriev I.V."/>
        </authorList>
    </citation>
    <scope>NUCLEOTIDE SEQUENCE [LARGE SCALE GENOMIC DNA]</scope>
    <source>
        <strain evidence="13">CBS 339.88</strain>
    </source>
</reference>
<evidence type="ECO:0000256" key="3">
    <source>
        <dbReference type="ARBA" id="ARBA00010617"/>
    </source>
</evidence>
<name>A0A067SEB3_GALM3</name>
<keyword evidence="11" id="KW-1133">Transmembrane helix</keyword>
<evidence type="ECO:0000256" key="5">
    <source>
        <dbReference type="ARBA" id="ARBA00022723"/>
    </source>
</evidence>
<comment type="cofactor">
    <cofactor evidence="1 9">
        <name>heme</name>
        <dbReference type="ChEBI" id="CHEBI:30413"/>
    </cofactor>
</comment>
<organism evidence="12 13">
    <name type="scientific">Galerina marginata (strain CBS 339.88)</name>
    <dbReference type="NCBI Taxonomy" id="685588"/>
    <lineage>
        <taxon>Eukaryota</taxon>
        <taxon>Fungi</taxon>
        <taxon>Dikarya</taxon>
        <taxon>Basidiomycota</taxon>
        <taxon>Agaricomycotina</taxon>
        <taxon>Agaricomycetes</taxon>
        <taxon>Agaricomycetidae</taxon>
        <taxon>Agaricales</taxon>
        <taxon>Agaricineae</taxon>
        <taxon>Strophariaceae</taxon>
        <taxon>Galerina</taxon>
    </lineage>
</organism>
<dbReference type="PRINTS" id="PR00463">
    <property type="entry name" value="EP450I"/>
</dbReference>
<dbReference type="InterPro" id="IPR036396">
    <property type="entry name" value="Cyt_P450_sf"/>
</dbReference>
<dbReference type="InterPro" id="IPR001128">
    <property type="entry name" value="Cyt_P450"/>
</dbReference>
<gene>
    <name evidence="12" type="ORF">GALMADRAFT_160541</name>
</gene>
<sequence>MISTLQGFDLFIFLATLAVSVIVYVRNSKRSALPYPPGPKKLPVLGNALDIPTGFEWLTYARWAKEYKSDIIHLTAAGNNIVVLDSYKAAVELLEKRSSTYSSRPHFTMASELMGLTCFMFMMPYGEKWRESRRAFTKYFQGGDLTRFHASHMQFVSKMLPRLLDRPEDFFEITQHTVGEMALSLTYGISTDATNDPFIYLVERAIASILEATAPGAFLVDIFPILKYVPEFIPGAGFQKKARMWRKLQEKMREVPYQETVRTMTSGIFKPSFTSTSLQNLNESADLSHQKEVIRDTAAIVFIAGAETTHSTIHTFFAAMLCFPEVQKKAQEELDRVLSGRSPEFSDETDLPYVSALVKEVLRWKPVTPIAVPHCTTADDIYEGYYIPKGSIIIANVWSMLYNEEEYPNPSAFEPDRFMKDGQLNPTVRDPSLMAFGFGRRICPGNQIAASFLWLTVASILATFEISKALDADGNPIEPLIKYKSGLACHPLPFKCTLKPRSEAAEKLIRSTGDSY</sequence>
<evidence type="ECO:0000256" key="7">
    <source>
        <dbReference type="ARBA" id="ARBA00023004"/>
    </source>
</evidence>
<evidence type="ECO:0000313" key="12">
    <source>
        <dbReference type="EMBL" id="KDR69246.1"/>
    </source>
</evidence>
<dbReference type="PRINTS" id="PR00385">
    <property type="entry name" value="P450"/>
</dbReference>
<keyword evidence="6 10" id="KW-0560">Oxidoreductase</keyword>
<dbReference type="GO" id="GO:0016705">
    <property type="term" value="F:oxidoreductase activity, acting on paired donors, with incorporation or reduction of molecular oxygen"/>
    <property type="evidence" value="ECO:0007669"/>
    <property type="project" value="InterPro"/>
</dbReference>
<evidence type="ECO:0000256" key="2">
    <source>
        <dbReference type="ARBA" id="ARBA00005179"/>
    </source>
</evidence>
<dbReference type="GO" id="GO:0005506">
    <property type="term" value="F:iron ion binding"/>
    <property type="evidence" value="ECO:0007669"/>
    <property type="project" value="InterPro"/>
</dbReference>
<dbReference type="SUPFAM" id="SSF48264">
    <property type="entry name" value="Cytochrome P450"/>
    <property type="match status" value="1"/>
</dbReference>
<proteinExistence type="inferred from homology"/>
<evidence type="ECO:0000256" key="8">
    <source>
        <dbReference type="ARBA" id="ARBA00023033"/>
    </source>
</evidence>
<keyword evidence="13" id="KW-1185">Reference proteome</keyword>
<protein>
    <recommendedName>
        <fullName evidence="14">Cytochrome P450</fullName>
    </recommendedName>
</protein>
<dbReference type="Proteomes" id="UP000027222">
    <property type="component" value="Unassembled WGS sequence"/>
</dbReference>
<evidence type="ECO:0000313" key="13">
    <source>
        <dbReference type="Proteomes" id="UP000027222"/>
    </source>
</evidence>
<evidence type="ECO:0000256" key="9">
    <source>
        <dbReference type="PIRSR" id="PIRSR602401-1"/>
    </source>
</evidence>
<keyword evidence="5 9" id="KW-0479">Metal-binding</keyword>
<comment type="similarity">
    <text evidence="3 10">Belongs to the cytochrome P450 family.</text>
</comment>
<dbReference type="AlphaFoldDB" id="A0A067SEB3"/>
<dbReference type="STRING" id="685588.A0A067SEB3"/>
<evidence type="ECO:0000256" key="11">
    <source>
        <dbReference type="SAM" id="Phobius"/>
    </source>
</evidence>
<keyword evidence="7 9" id="KW-0408">Iron</keyword>
<dbReference type="HOGENOM" id="CLU_001570_2_3_1"/>
<comment type="pathway">
    <text evidence="2">Secondary metabolite biosynthesis.</text>
</comment>
<dbReference type="GO" id="GO:0004497">
    <property type="term" value="F:monooxygenase activity"/>
    <property type="evidence" value="ECO:0007669"/>
    <property type="project" value="UniProtKB-KW"/>
</dbReference>
<keyword evidence="8 10" id="KW-0503">Monooxygenase</keyword>